<evidence type="ECO:0000259" key="4">
    <source>
        <dbReference type="Pfam" id="PF01648"/>
    </source>
</evidence>
<accession>A0A2V4P3B6</accession>
<feature type="region of interest" description="Disordered" evidence="3">
    <location>
        <begin position="1"/>
        <end position="54"/>
    </location>
</feature>
<dbReference type="GO" id="GO:0019878">
    <property type="term" value="P:lysine biosynthetic process via aminoadipic acid"/>
    <property type="evidence" value="ECO:0007669"/>
    <property type="project" value="TreeGrafter"/>
</dbReference>
<dbReference type="OrthoDB" id="190168at2"/>
<sequence length="308" mass="32337">MATRRGTAAGAGAGPSGRARGQRPGADRSGPALHRTLVRPGRPPPGAAAGPAGGVRRRLALPGAVAACGGNRTTVRAGGRRVTEVELWLIPTDQPPDICAELAALLDPQERDRARRTADPRRRRRFVVAHGAARLLAGVRCGRPPAALRWQRGPHGKPELPGPVGVSLSTAGGFALFATVEQRAVGVDLEPVPAEPTALRLAERYFPADEAAWVAGHRAAERFTRQWTRKEAVVKALGGRLADGLRHPLLGPPRLLTETAGGPCQVLDLTGPPGHRAAVALLGAAPFTVHQRVWCPDPTVNSSPLVEP</sequence>
<feature type="domain" description="4'-phosphopantetheinyl transferase" evidence="4">
    <location>
        <begin position="184"/>
        <end position="243"/>
    </location>
</feature>
<proteinExistence type="inferred from homology"/>
<dbReference type="GO" id="GO:0008897">
    <property type="term" value="F:holo-[acyl-carrier-protein] synthase activity"/>
    <property type="evidence" value="ECO:0007669"/>
    <property type="project" value="InterPro"/>
</dbReference>
<comment type="caution">
    <text evidence="5">The sequence shown here is derived from an EMBL/GenBank/DDBJ whole genome shotgun (WGS) entry which is preliminary data.</text>
</comment>
<reference evidence="5 6" key="1">
    <citation type="submission" date="2018-03" db="EMBL/GenBank/DDBJ databases">
        <title>Bioinformatic expansion and discovery of thiopeptide antibiotics.</title>
        <authorList>
            <person name="Schwalen C.J."/>
            <person name="Hudson G.A."/>
            <person name="Mitchell D.A."/>
        </authorList>
    </citation>
    <scope>NUCLEOTIDE SEQUENCE [LARGE SCALE GENOMIC DNA]</scope>
    <source>
        <strain evidence="5 6">ATCC 21389</strain>
    </source>
</reference>
<evidence type="ECO:0000256" key="2">
    <source>
        <dbReference type="ARBA" id="ARBA00022679"/>
    </source>
</evidence>
<dbReference type="Pfam" id="PF01648">
    <property type="entry name" value="ACPS"/>
    <property type="match status" value="1"/>
</dbReference>
<dbReference type="PANTHER" id="PTHR12215">
    <property type="entry name" value="PHOSPHOPANTETHEINE TRANSFERASE"/>
    <property type="match status" value="1"/>
</dbReference>
<keyword evidence="2 5" id="KW-0808">Transferase</keyword>
<gene>
    <name evidence="5" type="ORF">C7C46_15050</name>
</gene>
<dbReference type="PANTHER" id="PTHR12215:SF10">
    <property type="entry name" value="L-AMINOADIPATE-SEMIALDEHYDE DEHYDROGENASE-PHOSPHOPANTETHEINYL TRANSFERASE"/>
    <property type="match status" value="1"/>
</dbReference>
<name>A0A2V4P3B6_9ACTN</name>
<dbReference type="InterPro" id="IPR037143">
    <property type="entry name" value="4-PPantetheinyl_Trfase_dom_sf"/>
</dbReference>
<protein>
    <submittedName>
        <fullName evidence="5">4-phosphopantetheinyl transferase</fullName>
    </submittedName>
</protein>
<evidence type="ECO:0000313" key="6">
    <source>
        <dbReference type="Proteomes" id="UP000248039"/>
    </source>
</evidence>
<dbReference type="InterPro" id="IPR008278">
    <property type="entry name" value="4-PPantetheinyl_Trfase_dom"/>
</dbReference>
<comment type="similarity">
    <text evidence="1">Belongs to the P-Pant transferase superfamily. Gsp/Sfp/HetI/AcpT family.</text>
</comment>
<dbReference type="AlphaFoldDB" id="A0A2V4P3B6"/>
<evidence type="ECO:0000256" key="3">
    <source>
        <dbReference type="SAM" id="MobiDB-lite"/>
    </source>
</evidence>
<dbReference type="EMBL" id="PYBW01000047">
    <property type="protein sequence ID" value="PYC78833.1"/>
    <property type="molecule type" value="Genomic_DNA"/>
</dbReference>
<evidence type="ECO:0000313" key="5">
    <source>
        <dbReference type="EMBL" id="PYC78833.1"/>
    </source>
</evidence>
<dbReference type="Gene3D" id="3.90.470.20">
    <property type="entry name" value="4'-phosphopantetheinyl transferase domain"/>
    <property type="match status" value="1"/>
</dbReference>
<dbReference type="Proteomes" id="UP000248039">
    <property type="component" value="Unassembled WGS sequence"/>
</dbReference>
<organism evidence="5 6">
    <name type="scientific">Streptomyces tateyamensis</name>
    <dbReference type="NCBI Taxonomy" id="565073"/>
    <lineage>
        <taxon>Bacteria</taxon>
        <taxon>Bacillati</taxon>
        <taxon>Actinomycetota</taxon>
        <taxon>Actinomycetes</taxon>
        <taxon>Kitasatosporales</taxon>
        <taxon>Streptomycetaceae</taxon>
        <taxon>Streptomyces</taxon>
    </lineage>
</organism>
<dbReference type="InterPro" id="IPR050559">
    <property type="entry name" value="P-Pant_transferase_sf"/>
</dbReference>
<dbReference type="SUPFAM" id="SSF56214">
    <property type="entry name" value="4'-phosphopantetheinyl transferase"/>
    <property type="match status" value="2"/>
</dbReference>
<keyword evidence="6" id="KW-1185">Reference proteome</keyword>
<evidence type="ECO:0000256" key="1">
    <source>
        <dbReference type="ARBA" id="ARBA00010990"/>
    </source>
</evidence>
<dbReference type="GO" id="GO:0000287">
    <property type="term" value="F:magnesium ion binding"/>
    <property type="evidence" value="ECO:0007669"/>
    <property type="project" value="InterPro"/>
</dbReference>
<dbReference type="GO" id="GO:0005829">
    <property type="term" value="C:cytosol"/>
    <property type="evidence" value="ECO:0007669"/>
    <property type="project" value="TreeGrafter"/>
</dbReference>